<proteinExistence type="inferred from homology"/>
<comment type="similarity">
    <text evidence="2">Belongs to the Toll-like receptor family.</text>
</comment>
<evidence type="ECO:0000256" key="10">
    <source>
        <dbReference type="ARBA" id="ARBA00023180"/>
    </source>
</evidence>
<keyword evidence="5 12" id="KW-0732">Signal</keyword>
<dbReference type="SMART" id="SM00255">
    <property type="entry name" value="TIR"/>
    <property type="match status" value="1"/>
</dbReference>
<keyword evidence="8 11" id="KW-0472">Membrane</keyword>
<comment type="caution">
    <text evidence="14">The sequence shown here is derived from an EMBL/GenBank/DDBJ whole genome shotgun (WGS) entry which is preliminary data.</text>
</comment>
<feature type="chain" id="PRO_5041664209" description="TIR domain-containing protein" evidence="12">
    <location>
        <begin position="20"/>
        <end position="880"/>
    </location>
</feature>
<dbReference type="AlphaFoldDB" id="A0AA89BL99"/>
<reference evidence="14" key="1">
    <citation type="submission" date="2019-08" db="EMBL/GenBank/DDBJ databases">
        <title>The improved chromosome-level genome for the pearl oyster Pinctada fucata martensii using PacBio sequencing and Hi-C.</title>
        <authorList>
            <person name="Zheng Z."/>
        </authorList>
    </citation>
    <scope>NUCLEOTIDE SEQUENCE</scope>
    <source>
        <strain evidence="14">ZZ-2019</strain>
        <tissue evidence="14">Adductor muscle</tissue>
    </source>
</reference>
<sequence length="880" mass="99172">MANSSRVFILLAVLSLSMAQDQYLCPGIPKCFCKKDNSTMNCSGKKLTSIPAKIPKQVERLWLDHNMIIDLDGSNLCTLPLLRELHLENNKIGVIRTFTFNGSCLPSLRDLYLRNNRISVLEDDAFYNMSSLNRTFLENNYINTVSPQAFSGKTGVTSLYLGQNSLTAIPSLGDVTTLQNLYLDTNKITNATFPSDYSNLVSLSLVSLSVNAIPSLRNETFLAIANSNLRKLVLSRNKITQIASGAFMPLKKIQSLKIGMNTLSASALTIGLTGLKDAPLVSLDITGLALDGSLPSTTFQLLQGTPLKSLIMPNNKINSLPSNGFSYLKNLETLKLSNSKISEISNTSFSGVSKLVNLFLDGNSLTTVPQNLPPSLQQLYLNGNEISTLGDYAFKGLSKLRKLFLGFSQIRTLYETTFSGLTSLQFLHLERNNIDHLPGQVFMSLVSLHSLMLNKNNLVTIQGDKSSAFNSLGSLTYLNMADNQCEHIHLDLFNPLKSLMTLHLENNKLGPLIANDVNGQMFSGLQKLSSLFLQNNMVTYIPDPSFKDLSNLLTMNLTNNGITGWGPYLFAGLSSLQHLDLTKNYISLMNRTSVKDFRSLIDLNLSGNPFACTCDLRWFRDWLNSTSIEITNVQNYKCNSPKEWKGKHLLSFDRTKINCTWFSLPVLIGSVVGGIVFIVIVIIFIYYKRWALRFKLYRLRKSCCRGSHYRDGYKPLHGGVFDYDAYISCSNEDETWVLKNLLPDIDSDVLDDKPFNGKFHLYFDPRDKDVGIAIVDNIEKHMRLSRKVIVVLTNDYISKDRHSTFELQLALEMLKDREIEDIIVVMVGRVAVRRIPKYLKFMIEKRKFLEWEDDENSIRTFKERLQDMLTEKARELADVI</sequence>
<dbReference type="InterPro" id="IPR032675">
    <property type="entry name" value="LRR_dom_sf"/>
</dbReference>
<dbReference type="InterPro" id="IPR017241">
    <property type="entry name" value="Toll-like_receptor"/>
</dbReference>
<dbReference type="PROSITE" id="PS50104">
    <property type="entry name" value="TIR"/>
    <property type="match status" value="1"/>
</dbReference>
<dbReference type="Gene3D" id="3.40.50.10140">
    <property type="entry name" value="Toll/interleukin-1 receptor homology (TIR) domain"/>
    <property type="match status" value="1"/>
</dbReference>
<keyword evidence="3" id="KW-0433">Leucine-rich repeat</keyword>
<dbReference type="EMBL" id="VSWD01000012">
    <property type="protein sequence ID" value="KAK3086728.1"/>
    <property type="molecule type" value="Genomic_DNA"/>
</dbReference>
<evidence type="ECO:0000256" key="4">
    <source>
        <dbReference type="ARBA" id="ARBA00022692"/>
    </source>
</evidence>
<dbReference type="InterPro" id="IPR003591">
    <property type="entry name" value="Leu-rich_rpt_typical-subtyp"/>
</dbReference>
<organism evidence="14 15">
    <name type="scientific">Pinctada imbricata</name>
    <name type="common">Atlantic pearl-oyster</name>
    <name type="synonym">Pinctada martensii</name>
    <dbReference type="NCBI Taxonomy" id="66713"/>
    <lineage>
        <taxon>Eukaryota</taxon>
        <taxon>Metazoa</taxon>
        <taxon>Spiralia</taxon>
        <taxon>Lophotrochozoa</taxon>
        <taxon>Mollusca</taxon>
        <taxon>Bivalvia</taxon>
        <taxon>Autobranchia</taxon>
        <taxon>Pteriomorphia</taxon>
        <taxon>Pterioida</taxon>
        <taxon>Pterioidea</taxon>
        <taxon>Pteriidae</taxon>
        <taxon>Pinctada</taxon>
    </lineage>
</organism>
<feature type="signal peptide" evidence="12">
    <location>
        <begin position="1"/>
        <end position="19"/>
    </location>
</feature>
<keyword evidence="9" id="KW-0675">Receptor</keyword>
<dbReference type="SUPFAM" id="SSF52200">
    <property type="entry name" value="Toll/Interleukin receptor TIR domain"/>
    <property type="match status" value="1"/>
</dbReference>
<dbReference type="PANTHER" id="PTHR24365:SF530">
    <property type="entry name" value="MSTPROX-RELATED"/>
    <property type="match status" value="1"/>
</dbReference>
<evidence type="ECO:0000256" key="1">
    <source>
        <dbReference type="ARBA" id="ARBA00004479"/>
    </source>
</evidence>
<protein>
    <recommendedName>
        <fullName evidence="13">TIR domain-containing protein</fullName>
    </recommendedName>
</protein>
<evidence type="ECO:0000256" key="12">
    <source>
        <dbReference type="SAM" id="SignalP"/>
    </source>
</evidence>
<dbReference type="PIRSF" id="PIRSF037595">
    <property type="entry name" value="Toll-like_receptor"/>
    <property type="match status" value="1"/>
</dbReference>
<dbReference type="InterPro" id="IPR035897">
    <property type="entry name" value="Toll_tir_struct_dom_sf"/>
</dbReference>
<dbReference type="Proteomes" id="UP001186944">
    <property type="component" value="Unassembled WGS sequence"/>
</dbReference>
<dbReference type="Gene3D" id="3.80.10.10">
    <property type="entry name" value="Ribonuclease Inhibitor"/>
    <property type="match status" value="5"/>
</dbReference>
<dbReference type="Pfam" id="PF01582">
    <property type="entry name" value="TIR"/>
    <property type="match status" value="1"/>
</dbReference>
<dbReference type="SMART" id="SM00082">
    <property type="entry name" value="LRRCT"/>
    <property type="match status" value="1"/>
</dbReference>
<name>A0AA89BL99_PINIB</name>
<evidence type="ECO:0000256" key="8">
    <source>
        <dbReference type="ARBA" id="ARBA00023136"/>
    </source>
</evidence>
<dbReference type="GO" id="GO:0006955">
    <property type="term" value="P:immune response"/>
    <property type="evidence" value="ECO:0007669"/>
    <property type="project" value="InterPro"/>
</dbReference>
<evidence type="ECO:0000313" key="14">
    <source>
        <dbReference type="EMBL" id="KAK3086728.1"/>
    </source>
</evidence>
<dbReference type="PROSITE" id="PS51450">
    <property type="entry name" value="LRR"/>
    <property type="match status" value="5"/>
</dbReference>
<keyword evidence="10" id="KW-0325">Glycoprotein</keyword>
<accession>A0AA89BL99</accession>
<evidence type="ECO:0000256" key="11">
    <source>
        <dbReference type="SAM" id="Phobius"/>
    </source>
</evidence>
<dbReference type="SUPFAM" id="SSF52058">
    <property type="entry name" value="L domain-like"/>
    <property type="match status" value="2"/>
</dbReference>
<keyword evidence="7 11" id="KW-1133">Transmembrane helix</keyword>
<evidence type="ECO:0000256" key="2">
    <source>
        <dbReference type="ARBA" id="ARBA00009634"/>
    </source>
</evidence>
<feature type="transmembrane region" description="Helical" evidence="11">
    <location>
        <begin position="661"/>
        <end position="687"/>
    </location>
</feature>
<keyword evidence="4 11" id="KW-0812">Transmembrane</keyword>
<dbReference type="Pfam" id="PF13855">
    <property type="entry name" value="LRR_8"/>
    <property type="match status" value="6"/>
</dbReference>
<evidence type="ECO:0000256" key="6">
    <source>
        <dbReference type="ARBA" id="ARBA00022737"/>
    </source>
</evidence>
<keyword evidence="6" id="KW-0677">Repeat</keyword>
<dbReference type="GO" id="GO:0002224">
    <property type="term" value="P:toll-like receptor signaling pathway"/>
    <property type="evidence" value="ECO:0007669"/>
    <property type="project" value="InterPro"/>
</dbReference>
<feature type="domain" description="TIR" evidence="13">
    <location>
        <begin position="721"/>
        <end position="869"/>
    </location>
</feature>
<dbReference type="GO" id="GO:0005886">
    <property type="term" value="C:plasma membrane"/>
    <property type="evidence" value="ECO:0007669"/>
    <property type="project" value="TreeGrafter"/>
</dbReference>
<dbReference type="SMART" id="SM00365">
    <property type="entry name" value="LRR_SD22"/>
    <property type="match status" value="9"/>
</dbReference>
<dbReference type="InterPro" id="IPR001611">
    <property type="entry name" value="Leu-rich_rpt"/>
</dbReference>
<evidence type="ECO:0000256" key="9">
    <source>
        <dbReference type="ARBA" id="ARBA00023170"/>
    </source>
</evidence>
<dbReference type="FunFam" id="3.80.10.10:FF:000770">
    <property type="entry name" value="Uncharacterized protein"/>
    <property type="match status" value="1"/>
</dbReference>
<dbReference type="SMART" id="SM00369">
    <property type="entry name" value="LRR_TYP"/>
    <property type="match status" value="17"/>
</dbReference>
<evidence type="ECO:0000256" key="7">
    <source>
        <dbReference type="ARBA" id="ARBA00022989"/>
    </source>
</evidence>
<evidence type="ECO:0000259" key="13">
    <source>
        <dbReference type="PROSITE" id="PS50104"/>
    </source>
</evidence>
<keyword evidence="15" id="KW-1185">Reference proteome</keyword>
<gene>
    <name evidence="14" type="ORF">FSP39_022554</name>
</gene>
<dbReference type="GO" id="GO:0004888">
    <property type="term" value="F:transmembrane signaling receptor activity"/>
    <property type="evidence" value="ECO:0007669"/>
    <property type="project" value="InterPro"/>
</dbReference>
<evidence type="ECO:0000256" key="5">
    <source>
        <dbReference type="ARBA" id="ARBA00022729"/>
    </source>
</evidence>
<evidence type="ECO:0000256" key="3">
    <source>
        <dbReference type="ARBA" id="ARBA00022614"/>
    </source>
</evidence>
<dbReference type="InterPro" id="IPR000157">
    <property type="entry name" value="TIR_dom"/>
</dbReference>
<dbReference type="FunFam" id="3.80.10.10:FF:001164">
    <property type="entry name" value="GH01279p"/>
    <property type="match status" value="1"/>
</dbReference>
<dbReference type="PANTHER" id="PTHR24365">
    <property type="entry name" value="TOLL-LIKE RECEPTOR"/>
    <property type="match status" value="1"/>
</dbReference>
<dbReference type="InterPro" id="IPR000483">
    <property type="entry name" value="Cys-rich_flank_reg_C"/>
</dbReference>
<evidence type="ECO:0000313" key="15">
    <source>
        <dbReference type="Proteomes" id="UP001186944"/>
    </source>
</evidence>
<comment type="subcellular location">
    <subcellularLocation>
        <location evidence="1">Membrane</location>
        <topology evidence="1">Single-pass type I membrane protein</topology>
    </subcellularLocation>
</comment>